<feature type="transmembrane region" description="Helical" evidence="2">
    <location>
        <begin position="223"/>
        <end position="245"/>
    </location>
</feature>
<dbReference type="EMBL" id="SGVY01000004">
    <property type="protein sequence ID" value="TFH84189.1"/>
    <property type="molecule type" value="Genomic_DNA"/>
</dbReference>
<dbReference type="AlphaFoldDB" id="A0A4Y8VUA3"/>
<accession>A0A4Y8VUA3</accession>
<dbReference type="PANTHER" id="PTHR31061">
    <property type="entry name" value="LD22376P"/>
    <property type="match status" value="1"/>
</dbReference>
<keyword evidence="5" id="KW-1185">Reference proteome</keyword>
<gene>
    <name evidence="4" type="ORF">EXN75_02280</name>
</gene>
<feature type="transmembrane region" description="Helical" evidence="2">
    <location>
        <begin position="189"/>
        <end position="211"/>
    </location>
</feature>
<feature type="region of interest" description="Disordered" evidence="1">
    <location>
        <begin position="284"/>
        <end position="315"/>
    </location>
</feature>
<feature type="transmembrane region" description="Helical" evidence="2">
    <location>
        <begin position="82"/>
        <end position="102"/>
    </location>
</feature>
<comment type="caution">
    <text evidence="4">The sequence shown here is derived from an EMBL/GenBank/DDBJ whole genome shotgun (WGS) entry which is preliminary data.</text>
</comment>
<evidence type="ECO:0000256" key="2">
    <source>
        <dbReference type="SAM" id="Phobius"/>
    </source>
</evidence>
<dbReference type="Pfam" id="PF07786">
    <property type="entry name" value="HGSNAT_cat"/>
    <property type="match status" value="1"/>
</dbReference>
<sequence>MIRLKSLDIMRGLTVALMILVNNGGEQNYHILTHSKWNGLTPCDLVFPFFLFMMGMSTYLSLRKTEFKPSLIIYRKIAKRTILLFLIGLSINWFDMICSGNGLDFAHLRIWAVLQRIALCYGIVSLLAIHINQRYFVHIILGIIIVYMGILAFGNGYAYDASVNIIAQADLHFFGYDHLYHKSPVDPEGLLSTLPAIAHTMIGFLCCKYISIAGQNVHSKIKFLKISGLVMLILGFFLSLIGFGINKRIWSPSYVFVTCGFAAWILSLLIQWIDRGEISAEGKNEANAEGKNEANTEGKNEANTEGKNEANTEGKTIKTKENPITVLFLSFGMNPLFLYVLSEFLAIVFGTYGIKDDLLGLIRNVISDEYLVSLTYALFFVAIHAAMGIWMYQKKIFIKL</sequence>
<keyword evidence="2" id="KW-0472">Membrane</keyword>
<dbReference type="RefSeq" id="WP_134842631.1">
    <property type="nucleotide sequence ID" value="NZ_SGVY01000004.1"/>
</dbReference>
<dbReference type="InterPro" id="IPR012429">
    <property type="entry name" value="HGSNAT_cat"/>
</dbReference>
<dbReference type="OrthoDB" id="9788724at2"/>
<dbReference type="Proteomes" id="UP000297872">
    <property type="component" value="Unassembled WGS sequence"/>
</dbReference>
<evidence type="ECO:0000313" key="4">
    <source>
        <dbReference type="EMBL" id="TFH84189.1"/>
    </source>
</evidence>
<feature type="transmembrane region" description="Helical" evidence="2">
    <location>
        <begin position="45"/>
        <end position="62"/>
    </location>
</feature>
<dbReference type="PANTHER" id="PTHR31061:SF24">
    <property type="entry name" value="LD22376P"/>
    <property type="match status" value="1"/>
</dbReference>
<keyword evidence="2" id="KW-1133">Transmembrane helix</keyword>
<evidence type="ECO:0000256" key="1">
    <source>
        <dbReference type="SAM" id="MobiDB-lite"/>
    </source>
</evidence>
<evidence type="ECO:0000259" key="3">
    <source>
        <dbReference type="Pfam" id="PF07786"/>
    </source>
</evidence>
<dbReference type="GeneID" id="302994122"/>
<evidence type="ECO:0000313" key="5">
    <source>
        <dbReference type="Proteomes" id="UP000297872"/>
    </source>
</evidence>
<reference evidence="4 5" key="1">
    <citation type="submission" date="2019-02" db="EMBL/GenBank/DDBJ databases">
        <title>Draft Genome Sequence of the Prevotella sp. BCRC 81118, Isolated from Human Feces.</title>
        <authorList>
            <person name="Huang C.-H."/>
        </authorList>
    </citation>
    <scope>NUCLEOTIDE SEQUENCE [LARGE SCALE GENOMIC DNA]</scope>
    <source>
        <strain evidence="4 5">BCRC 81118</strain>
    </source>
</reference>
<name>A0A4Y8VUA3_9BACT</name>
<feature type="domain" description="Heparan-alpha-glucosaminide N-acetyltransferase catalytic" evidence="3">
    <location>
        <begin position="3"/>
        <end position="152"/>
    </location>
</feature>
<feature type="transmembrane region" description="Helical" evidence="2">
    <location>
        <begin position="251"/>
        <end position="273"/>
    </location>
</feature>
<keyword evidence="2" id="KW-0812">Transmembrane</keyword>
<organism evidence="4 5">
    <name type="scientific">Segatella hominis</name>
    <dbReference type="NCBI Taxonomy" id="2518605"/>
    <lineage>
        <taxon>Bacteria</taxon>
        <taxon>Pseudomonadati</taxon>
        <taxon>Bacteroidota</taxon>
        <taxon>Bacteroidia</taxon>
        <taxon>Bacteroidales</taxon>
        <taxon>Prevotellaceae</taxon>
        <taxon>Segatella</taxon>
    </lineage>
</organism>
<feature type="transmembrane region" description="Helical" evidence="2">
    <location>
        <begin position="135"/>
        <end position="154"/>
    </location>
</feature>
<proteinExistence type="predicted"/>
<feature type="transmembrane region" description="Helical" evidence="2">
    <location>
        <begin position="108"/>
        <end position="128"/>
    </location>
</feature>
<feature type="transmembrane region" description="Helical" evidence="2">
    <location>
        <begin position="374"/>
        <end position="392"/>
    </location>
</feature>
<protein>
    <submittedName>
        <fullName evidence="4">DUF1624 domain-containing protein</fullName>
    </submittedName>
</protein>
<feature type="transmembrane region" description="Helical" evidence="2">
    <location>
        <begin position="336"/>
        <end position="354"/>
    </location>
</feature>